<proteinExistence type="predicted"/>
<dbReference type="RefSeq" id="WP_024895446.1">
    <property type="nucleotide sequence ID" value="NZ_JAAOMO010000116.1"/>
</dbReference>
<gene>
    <name evidence="2" type="ORF">A6P07_16630</name>
</gene>
<dbReference type="STRING" id="930.GCA_002079865_02508"/>
<keyword evidence="1" id="KW-0472">Membrane</keyword>
<feature type="transmembrane region" description="Helical" evidence="1">
    <location>
        <begin position="154"/>
        <end position="173"/>
    </location>
</feature>
<accession>A0A1C2I046</accession>
<dbReference type="AlphaFoldDB" id="A0A1C2I046"/>
<organism evidence="2 3">
    <name type="scientific">Acidithiobacillus thiooxidans</name>
    <name type="common">Thiobacillus thiooxidans</name>
    <dbReference type="NCBI Taxonomy" id="930"/>
    <lineage>
        <taxon>Bacteria</taxon>
        <taxon>Pseudomonadati</taxon>
        <taxon>Pseudomonadota</taxon>
        <taxon>Acidithiobacillia</taxon>
        <taxon>Acidithiobacillales</taxon>
        <taxon>Acidithiobacillaceae</taxon>
        <taxon>Acidithiobacillus</taxon>
    </lineage>
</organism>
<feature type="transmembrane region" description="Helical" evidence="1">
    <location>
        <begin position="52"/>
        <end position="71"/>
    </location>
</feature>
<keyword evidence="1" id="KW-0812">Transmembrane</keyword>
<keyword evidence="1" id="KW-1133">Transmembrane helix</keyword>
<feature type="transmembrane region" description="Helical" evidence="1">
    <location>
        <begin position="78"/>
        <end position="94"/>
    </location>
</feature>
<evidence type="ECO:0000313" key="3">
    <source>
        <dbReference type="Proteomes" id="UP000094893"/>
    </source>
</evidence>
<dbReference type="GeneID" id="60694692"/>
<name>A0A1C2I046_ACITH</name>
<feature type="transmembrane region" description="Helical" evidence="1">
    <location>
        <begin position="106"/>
        <end position="125"/>
    </location>
</feature>
<evidence type="ECO:0000313" key="2">
    <source>
        <dbReference type="EMBL" id="OCX69373.1"/>
    </source>
</evidence>
<feature type="transmembrane region" description="Helical" evidence="1">
    <location>
        <begin position="21"/>
        <end position="40"/>
    </location>
</feature>
<protein>
    <submittedName>
        <fullName evidence="2">Uncharacterized protein</fullName>
    </submittedName>
</protein>
<dbReference type="EMBL" id="LWSA01000249">
    <property type="protein sequence ID" value="OCX69373.1"/>
    <property type="molecule type" value="Genomic_DNA"/>
</dbReference>
<feature type="transmembrane region" description="Helical" evidence="1">
    <location>
        <begin position="179"/>
        <end position="199"/>
    </location>
</feature>
<comment type="caution">
    <text evidence="2">The sequence shown here is derived from an EMBL/GenBank/DDBJ whole genome shotgun (WGS) entry which is preliminary data.</text>
</comment>
<reference evidence="2 3" key="1">
    <citation type="journal article" date="2016" name="Int. J. Mol. Sci.">
        <title>Comparative genomics of the extreme acidophile Acidithiobacillus thiooxidans reveals intraspecific divergence and niche adaptation.</title>
        <authorList>
            <person name="Zhang X."/>
            <person name="Feng X."/>
            <person name="Tao J."/>
            <person name="Ma L."/>
            <person name="Xiao Y."/>
            <person name="Liang Y."/>
            <person name="Liu X."/>
            <person name="Yin H."/>
        </authorList>
    </citation>
    <scope>NUCLEOTIDE SEQUENCE [LARGE SCALE GENOMIC DNA]</scope>
    <source>
        <strain evidence="2 3">A02</strain>
    </source>
</reference>
<dbReference type="Proteomes" id="UP000094893">
    <property type="component" value="Unassembled WGS sequence"/>
</dbReference>
<sequence length="243" mass="27540">MKSLHNQFFQFVQLNLFSGKLKAYLGMAFIVLIFFVYQILAYRGVSSTHPGAFLVVVSYLPIIVLILIMLWKTKYRNIGFVAIAAGFFALWYYQATLVNYLSWTYMVQRSCIFALSAFAFGITLLPGRIPMISRIAELVHGPLNVKVAQYTRQVTIAWTSLFGFMTFLPLIVFEFSPHPLFFLMTNAITMGLLVSMMFAEYTVRCRIIPVGERAGMVEALHAFFLYSDADAALSKEKPRNGNG</sequence>
<evidence type="ECO:0000256" key="1">
    <source>
        <dbReference type="SAM" id="Phobius"/>
    </source>
</evidence>